<dbReference type="Gene3D" id="1.10.10.10">
    <property type="entry name" value="Winged helix-like DNA-binding domain superfamily/Winged helix DNA-binding domain"/>
    <property type="match status" value="1"/>
</dbReference>
<evidence type="ECO:0000313" key="6">
    <source>
        <dbReference type="EMBL" id="WTU41628.1"/>
    </source>
</evidence>
<dbReference type="PIRSF" id="PIRSF036625">
    <property type="entry name" value="GAF_ANTAR"/>
    <property type="match status" value="1"/>
</dbReference>
<accession>A0AAU2H226</accession>
<evidence type="ECO:0000256" key="1">
    <source>
        <dbReference type="ARBA" id="ARBA00022679"/>
    </source>
</evidence>
<protein>
    <submittedName>
        <fullName evidence="6">GAF and ANTAR domain-containing protein</fullName>
    </submittedName>
</protein>
<dbReference type="InterPro" id="IPR011006">
    <property type="entry name" value="CheY-like_superfamily"/>
</dbReference>
<dbReference type="SUPFAM" id="SSF52172">
    <property type="entry name" value="CheY-like"/>
    <property type="match status" value="1"/>
</dbReference>
<dbReference type="PROSITE" id="PS50921">
    <property type="entry name" value="ANTAR"/>
    <property type="match status" value="1"/>
</dbReference>
<dbReference type="Pfam" id="PF03861">
    <property type="entry name" value="ANTAR"/>
    <property type="match status" value="1"/>
</dbReference>
<sequence length="245" mass="26283">MTSEQRLADAFLALAGSTADGSSDLPGPLSVLAQRAPALLGARAATVVFAPEGYGAAHVAGSDPQSLRLEHEAVGWREGPGHDCHRADAGPWAQAALDSRPTRQRWPHYTPRALRLGYTHVVAIPLREPAGTSGALILLSCAQHAFSPTTLFLGRSLADFTAVILERAREAARSQTLTTQLEHALTSRVVIEQAKGVLASRRAVPLDEAFDLLRKHARSRQRPVRDVAHEVVEGRADPDLTDPTP</sequence>
<dbReference type="InterPro" id="IPR012074">
    <property type="entry name" value="GAF_ANTAR"/>
</dbReference>
<dbReference type="EMBL" id="CP108253">
    <property type="protein sequence ID" value="WTU41628.1"/>
    <property type="molecule type" value="Genomic_DNA"/>
</dbReference>
<keyword evidence="4" id="KW-0804">Transcription</keyword>
<evidence type="ECO:0000256" key="3">
    <source>
        <dbReference type="ARBA" id="ARBA00023015"/>
    </source>
</evidence>
<reference evidence="6" key="1">
    <citation type="submission" date="2022-10" db="EMBL/GenBank/DDBJ databases">
        <title>The complete genomes of actinobacterial strains from the NBC collection.</title>
        <authorList>
            <person name="Joergensen T.S."/>
            <person name="Alvarez Arevalo M."/>
            <person name="Sterndorff E.B."/>
            <person name="Faurdal D."/>
            <person name="Vuksanovic O."/>
            <person name="Mourched A.-S."/>
            <person name="Charusanti P."/>
            <person name="Shaw S."/>
            <person name="Blin K."/>
            <person name="Weber T."/>
        </authorList>
    </citation>
    <scope>NUCLEOTIDE SEQUENCE</scope>
    <source>
        <strain evidence="6">NBC_00060</strain>
    </source>
</reference>
<dbReference type="InterPro" id="IPR003018">
    <property type="entry name" value="GAF"/>
</dbReference>
<dbReference type="Gene3D" id="3.30.450.40">
    <property type="match status" value="1"/>
</dbReference>
<feature type="domain" description="ANTAR" evidence="5">
    <location>
        <begin position="171"/>
        <end position="232"/>
    </location>
</feature>
<proteinExistence type="predicted"/>
<dbReference type="GO" id="GO:0003723">
    <property type="term" value="F:RNA binding"/>
    <property type="evidence" value="ECO:0007669"/>
    <property type="project" value="InterPro"/>
</dbReference>
<dbReference type="InterPro" id="IPR029016">
    <property type="entry name" value="GAF-like_dom_sf"/>
</dbReference>
<evidence type="ECO:0000256" key="2">
    <source>
        <dbReference type="ARBA" id="ARBA00022777"/>
    </source>
</evidence>
<gene>
    <name evidence="6" type="ORF">OHV25_19610</name>
</gene>
<keyword evidence="2" id="KW-0418">Kinase</keyword>
<organism evidence="6">
    <name type="scientific">Streptomyces sp. NBC_00060</name>
    <dbReference type="NCBI Taxonomy" id="2975636"/>
    <lineage>
        <taxon>Bacteria</taxon>
        <taxon>Bacillati</taxon>
        <taxon>Actinomycetota</taxon>
        <taxon>Actinomycetes</taxon>
        <taxon>Kitasatosporales</taxon>
        <taxon>Streptomycetaceae</taxon>
        <taxon>Streptomyces</taxon>
    </lineage>
</organism>
<keyword evidence="3" id="KW-0805">Transcription regulation</keyword>
<evidence type="ECO:0000259" key="5">
    <source>
        <dbReference type="PROSITE" id="PS50921"/>
    </source>
</evidence>
<dbReference type="InterPro" id="IPR005561">
    <property type="entry name" value="ANTAR"/>
</dbReference>
<dbReference type="SMART" id="SM01012">
    <property type="entry name" value="ANTAR"/>
    <property type="match status" value="1"/>
</dbReference>
<name>A0AAU2H226_9ACTN</name>
<dbReference type="SUPFAM" id="SSF55781">
    <property type="entry name" value="GAF domain-like"/>
    <property type="match status" value="1"/>
</dbReference>
<dbReference type="AlphaFoldDB" id="A0AAU2H226"/>
<dbReference type="InterPro" id="IPR036388">
    <property type="entry name" value="WH-like_DNA-bd_sf"/>
</dbReference>
<keyword evidence="1" id="KW-0808">Transferase</keyword>
<dbReference type="Pfam" id="PF13185">
    <property type="entry name" value="GAF_2"/>
    <property type="match status" value="1"/>
</dbReference>
<evidence type="ECO:0000256" key="4">
    <source>
        <dbReference type="ARBA" id="ARBA00023163"/>
    </source>
</evidence>